<protein>
    <submittedName>
        <fullName evidence="1">Uncharacterized protein</fullName>
    </submittedName>
</protein>
<accession>A0A3Q8BBZ5</accession>
<geneLocation type="mitochondrion" evidence="1"/>
<dbReference type="AlphaFoldDB" id="A0A3Q8BBZ5"/>
<proteinExistence type="predicted"/>
<keyword evidence="1" id="KW-0496">Mitochondrion</keyword>
<gene>
    <name evidence="1" type="primary">orf561</name>
</gene>
<organism evidence="1">
    <name type="scientific">Stylonychia lemnae</name>
    <name type="common">Ciliate</name>
    <dbReference type="NCBI Taxonomy" id="5949"/>
    <lineage>
        <taxon>Eukaryota</taxon>
        <taxon>Sar</taxon>
        <taxon>Alveolata</taxon>
        <taxon>Ciliophora</taxon>
        <taxon>Intramacronucleata</taxon>
        <taxon>Spirotrichea</taxon>
        <taxon>Stichotrichia</taxon>
        <taxon>Sporadotrichida</taxon>
        <taxon>Oxytrichidae</taxon>
        <taxon>Stylonychinae</taxon>
        <taxon>Stylonychia</taxon>
    </lineage>
</organism>
<name>A0A3Q8BBZ5_STYLE</name>
<dbReference type="EMBL" id="KX524144">
    <property type="protein sequence ID" value="ASY95722.1"/>
    <property type="molecule type" value="Genomic_DNA"/>
</dbReference>
<reference evidence="1" key="1">
    <citation type="submission" date="2016-07" db="EMBL/GenBank/DDBJ databases">
        <title>Mitochondrial genome evolution in stichotrich ciliates.</title>
        <authorList>
            <person name="Chen X."/>
            <person name="Landweber L."/>
        </authorList>
    </citation>
    <scope>NUCLEOTIDE SEQUENCE</scope>
</reference>
<evidence type="ECO:0000313" key="1">
    <source>
        <dbReference type="EMBL" id="ASY95722.1"/>
    </source>
</evidence>
<sequence>MSSYSRSSSLRFNTITRENRVSFIGIKFVKRMIRRWSHINYFQATVNSEKSKSFKSFNYIRKVSKAYVFRTSLVSRRFNRRYLTKFKRKAYNRIRHRTNWSIYYSIFKFWSLDFLNNKYPIKFEYMLNNFTDNFFFFNFNFVKNKSPEGFSNWNFIYANKVIPKPSFPVNKWDSTILPVFGKKTGTVSLGWSDLKFDNTNLPVKDTMGVENIENLFVNDLAIPFYSFWDEQSFPSAHSLTNYSSDFDYDLIYQNSIKCPDFDISKIEFLFSQLIYNKLILLRQVSILNFINE</sequence>